<dbReference type="SUPFAM" id="SSF52540">
    <property type="entry name" value="P-loop containing nucleoside triphosphate hydrolases"/>
    <property type="match status" value="1"/>
</dbReference>
<comment type="caution">
    <text evidence="14">The sequence shown here is derived from an EMBL/GenBank/DDBJ whole genome shotgun (WGS) entry which is preliminary data.</text>
</comment>
<dbReference type="InterPro" id="IPR027417">
    <property type="entry name" value="P-loop_NTPase"/>
</dbReference>
<dbReference type="Pfam" id="PF00664">
    <property type="entry name" value="ABC_membrane"/>
    <property type="match status" value="1"/>
</dbReference>
<evidence type="ECO:0000256" key="4">
    <source>
        <dbReference type="ARBA" id="ARBA00022692"/>
    </source>
</evidence>
<feature type="transmembrane region" description="Helical" evidence="11">
    <location>
        <begin position="211"/>
        <end position="240"/>
    </location>
</feature>
<reference evidence="14" key="1">
    <citation type="submission" date="2021-05" db="EMBL/GenBank/DDBJ databases">
        <authorList>
            <person name="Tigano A."/>
        </authorList>
    </citation>
    <scope>NUCLEOTIDE SEQUENCE</scope>
</reference>
<keyword evidence="7" id="KW-0571">Peptide transport</keyword>
<evidence type="ECO:0000256" key="1">
    <source>
        <dbReference type="ARBA" id="ARBA00004127"/>
    </source>
</evidence>
<dbReference type="PROSITE" id="PS50893">
    <property type="entry name" value="ABC_TRANSPORTER_2"/>
    <property type="match status" value="1"/>
</dbReference>
<dbReference type="InterPro" id="IPR003593">
    <property type="entry name" value="AAA+_ATPase"/>
</dbReference>
<dbReference type="InterPro" id="IPR036640">
    <property type="entry name" value="ABC1_TM_sf"/>
</dbReference>
<dbReference type="AlphaFoldDB" id="A0A8S4B722"/>
<dbReference type="Proteomes" id="UP000677803">
    <property type="component" value="Unassembled WGS sequence"/>
</dbReference>
<dbReference type="GO" id="GO:0016020">
    <property type="term" value="C:membrane"/>
    <property type="evidence" value="ECO:0007669"/>
    <property type="project" value="InterPro"/>
</dbReference>
<name>A0A8S4B722_9TELE</name>
<dbReference type="PANTHER" id="PTHR43394">
    <property type="entry name" value="ATP-DEPENDENT PERMEASE MDL1, MITOCHONDRIAL"/>
    <property type="match status" value="1"/>
</dbReference>
<gene>
    <name evidence="14" type="ORF">MMEN_LOCUS9271</name>
</gene>
<dbReference type="Gene3D" id="1.20.1560.10">
    <property type="entry name" value="ABC transporter type 1, transmembrane domain"/>
    <property type="match status" value="1"/>
</dbReference>
<organism evidence="14 15">
    <name type="scientific">Menidia menidia</name>
    <name type="common">Atlantic silverside</name>
    <dbReference type="NCBI Taxonomy" id="238744"/>
    <lineage>
        <taxon>Eukaryota</taxon>
        <taxon>Metazoa</taxon>
        <taxon>Chordata</taxon>
        <taxon>Craniata</taxon>
        <taxon>Vertebrata</taxon>
        <taxon>Euteleostomi</taxon>
        <taxon>Actinopterygii</taxon>
        <taxon>Neopterygii</taxon>
        <taxon>Teleostei</taxon>
        <taxon>Neoteleostei</taxon>
        <taxon>Acanthomorphata</taxon>
        <taxon>Ovalentaria</taxon>
        <taxon>Atherinomorphae</taxon>
        <taxon>Atheriniformes</taxon>
        <taxon>Atherinopsidae</taxon>
        <taxon>Menidiinae</taxon>
        <taxon>Menidia</taxon>
    </lineage>
</organism>
<dbReference type="OrthoDB" id="6500128at2759"/>
<dbReference type="FunFam" id="3.40.50.300:FF:000140">
    <property type="entry name" value="Lipid A export ATP-binding/permease protein MsbA"/>
    <property type="match status" value="1"/>
</dbReference>
<dbReference type="GO" id="GO:0005524">
    <property type="term" value="F:ATP binding"/>
    <property type="evidence" value="ECO:0007669"/>
    <property type="project" value="UniProtKB-KW"/>
</dbReference>
<keyword evidence="3" id="KW-0813">Transport</keyword>
<evidence type="ECO:0000259" key="13">
    <source>
        <dbReference type="PROSITE" id="PS50929"/>
    </source>
</evidence>
<keyword evidence="10 11" id="KW-0472">Membrane</keyword>
<evidence type="ECO:0000256" key="3">
    <source>
        <dbReference type="ARBA" id="ARBA00022448"/>
    </source>
</evidence>
<evidence type="ECO:0000256" key="5">
    <source>
        <dbReference type="ARBA" id="ARBA00022741"/>
    </source>
</evidence>
<dbReference type="SMART" id="SM00382">
    <property type="entry name" value="AAA"/>
    <property type="match status" value="1"/>
</dbReference>
<dbReference type="InterPro" id="IPR039421">
    <property type="entry name" value="Type_1_exporter"/>
</dbReference>
<feature type="transmembrane region" description="Helical" evidence="11">
    <location>
        <begin position="171"/>
        <end position="191"/>
    </location>
</feature>
<feature type="domain" description="ABC transmembrane type-1" evidence="13">
    <location>
        <begin position="175"/>
        <end position="457"/>
    </location>
</feature>
<feature type="transmembrane region" description="Helical" evidence="11">
    <location>
        <begin position="26"/>
        <end position="49"/>
    </location>
</feature>
<dbReference type="Gene3D" id="3.40.50.300">
    <property type="entry name" value="P-loop containing nucleotide triphosphate hydrolases"/>
    <property type="match status" value="1"/>
</dbReference>
<evidence type="ECO:0000313" key="14">
    <source>
        <dbReference type="EMBL" id="CAG5903324.1"/>
    </source>
</evidence>
<dbReference type="GO" id="GO:0012505">
    <property type="term" value="C:endomembrane system"/>
    <property type="evidence" value="ECO:0007669"/>
    <property type="project" value="UniProtKB-SubCell"/>
</dbReference>
<feature type="domain" description="ABC transporter" evidence="12">
    <location>
        <begin position="490"/>
        <end position="724"/>
    </location>
</feature>
<proteinExistence type="inferred from homology"/>
<keyword evidence="5" id="KW-0547">Nucleotide-binding</keyword>
<keyword evidence="4 11" id="KW-0812">Transmembrane</keyword>
<dbReference type="PROSITE" id="PS50929">
    <property type="entry name" value="ABC_TM1F"/>
    <property type="match status" value="1"/>
</dbReference>
<keyword evidence="8" id="KW-1278">Translocase</keyword>
<keyword evidence="6" id="KW-0067">ATP-binding</keyword>
<evidence type="ECO:0000256" key="11">
    <source>
        <dbReference type="SAM" id="Phobius"/>
    </source>
</evidence>
<dbReference type="GO" id="GO:0015421">
    <property type="term" value="F:ABC-type oligopeptide transporter activity"/>
    <property type="evidence" value="ECO:0007669"/>
    <property type="project" value="TreeGrafter"/>
</dbReference>
<feature type="transmembrane region" description="Helical" evidence="11">
    <location>
        <begin position="393"/>
        <end position="413"/>
    </location>
</feature>
<comment type="similarity">
    <text evidence="2">Belongs to the ABC transporter superfamily. ABCB family. MHC peptide exporter (TC 3.A.1.209) subfamily.</text>
</comment>
<evidence type="ECO:0000256" key="10">
    <source>
        <dbReference type="ARBA" id="ARBA00023136"/>
    </source>
</evidence>
<evidence type="ECO:0000256" key="2">
    <source>
        <dbReference type="ARBA" id="ARBA00006493"/>
    </source>
</evidence>
<dbReference type="PANTHER" id="PTHR43394:SF14">
    <property type="entry name" value="TRANSPORTER 2, ATP BINDING CASSETTE SUBFAMILY B"/>
    <property type="match status" value="1"/>
</dbReference>
<evidence type="ECO:0000256" key="9">
    <source>
        <dbReference type="ARBA" id="ARBA00022989"/>
    </source>
</evidence>
<evidence type="ECO:0000259" key="12">
    <source>
        <dbReference type="PROSITE" id="PS50893"/>
    </source>
</evidence>
<evidence type="ECO:0000313" key="15">
    <source>
        <dbReference type="Proteomes" id="UP000677803"/>
    </source>
</evidence>
<keyword evidence="15" id="KW-1185">Reference proteome</keyword>
<keyword evidence="9 11" id="KW-1133">Transmembrane helix</keyword>
<accession>A0A8S4B722</accession>
<feature type="transmembrane region" description="Helical" evidence="11">
    <location>
        <begin position="61"/>
        <end position="83"/>
    </location>
</feature>
<evidence type="ECO:0000256" key="8">
    <source>
        <dbReference type="ARBA" id="ARBA00022967"/>
    </source>
</evidence>
<sequence length="733" mass="80745">MTHILKYSTTNRTRPSLFQPEGDMLGPVWCGVAILLLDWTLSAAFWAVLLHLGCPGCGGLAGLWAFGALKWVLLEVSVSALGAGRAELHRFVALLCLLRPVLEVGRTPLAGPPGPHGEPGADLSMLLLGGGSSVFACLVWEKLSSGGEKKQNQPDTKRILMRVLTYFKPDTLHLLTAFTFLIIGVICDTYIPLYQGKVIDQLSGQTLHASFGSTLGLLVLFSVGSAVFSGMRGGVFMCALSRLNRRLKLLLFQRLLQQEVHFFEENNPGRLSSRLHSDVDRMGLTVALNANAAVRSSVKTVLMLRVMLGLSWELSLLTCVEMPLLAFLQSKYISLSKELKEQTQECHAQLKDQASQTIGGIQTVRSFRAEEGELRRYRLALDQLCAIKRRSGIYSALFLIIRRIVTVGIKILMLMQARSLISSGRLTTGSLLSFLLYQKPMSNNLREILYCYRETVSTVGVISKVLGYLDRRPRTQPEGDLAPEHLEGRVLFQNVSFSYPSAPNKPALKDVSVELQPGRITALVGPSGGGKSSCVGLLKRLYEPGNGRILLDGEPLHHYRHKYLQQKIALVSQNPTLFSGSLRSNVEYGLPDCPPERAVDVAKRVNAHAFISEMEHQYETDIGEGGGRLSAGQRQSVAIIRALVRDPQVIVLDEATSRLDVDSQHAVLREVLARGRTVLLVTHQLSTAERAHRILVMEDGSVVETGTHKELISKKGRYYRLSRDRSQAAEGGP</sequence>
<dbReference type="GO" id="GO:0016887">
    <property type="term" value="F:ATP hydrolysis activity"/>
    <property type="evidence" value="ECO:0007669"/>
    <property type="project" value="InterPro"/>
</dbReference>
<protein>
    <submittedName>
        <fullName evidence="14">(Atlantic silverside) hypothetical protein</fullName>
    </submittedName>
</protein>
<dbReference type="InterPro" id="IPR003439">
    <property type="entry name" value="ABC_transporter-like_ATP-bd"/>
</dbReference>
<evidence type="ECO:0000256" key="7">
    <source>
        <dbReference type="ARBA" id="ARBA00022856"/>
    </source>
</evidence>
<dbReference type="SUPFAM" id="SSF90123">
    <property type="entry name" value="ABC transporter transmembrane region"/>
    <property type="match status" value="1"/>
</dbReference>
<dbReference type="Pfam" id="PF00005">
    <property type="entry name" value="ABC_tran"/>
    <property type="match status" value="1"/>
</dbReference>
<dbReference type="EMBL" id="CAJRST010010001">
    <property type="protein sequence ID" value="CAG5903324.1"/>
    <property type="molecule type" value="Genomic_DNA"/>
</dbReference>
<evidence type="ECO:0000256" key="6">
    <source>
        <dbReference type="ARBA" id="ARBA00022840"/>
    </source>
</evidence>
<dbReference type="InterPro" id="IPR011527">
    <property type="entry name" value="ABC1_TM_dom"/>
</dbReference>
<dbReference type="PRINTS" id="PR01896">
    <property type="entry name" value="TAP1PROTEIN"/>
</dbReference>
<keyword evidence="7" id="KW-0653">Protein transport</keyword>
<comment type="subcellular location">
    <subcellularLocation>
        <location evidence="1">Endomembrane system</location>
        <topology evidence="1">Multi-pass membrane protein</topology>
    </subcellularLocation>
</comment>